<feature type="transmembrane region" description="Helical" evidence="1">
    <location>
        <begin position="12"/>
        <end position="34"/>
    </location>
</feature>
<evidence type="ECO:0000313" key="3">
    <source>
        <dbReference type="Proteomes" id="UP000305874"/>
    </source>
</evidence>
<dbReference type="AlphaFoldDB" id="A0A5S3Z6X8"/>
<keyword evidence="1" id="KW-0472">Membrane</keyword>
<keyword evidence="1" id="KW-0812">Transmembrane</keyword>
<dbReference type="RefSeq" id="WP_138508780.1">
    <property type="nucleotide sequence ID" value="NZ_DJHQ01000048.1"/>
</dbReference>
<dbReference type="Proteomes" id="UP000305874">
    <property type="component" value="Unassembled WGS sequence"/>
</dbReference>
<gene>
    <name evidence="2" type="ORF">CWC05_07170</name>
</gene>
<comment type="caution">
    <text evidence="2">The sequence shown here is derived from an EMBL/GenBank/DDBJ whole genome shotgun (WGS) entry which is preliminary data.</text>
</comment>
<sequence>MESKTKQLGITLVEMMVSLLVGAVILAGVMFTYVGMKTTTNDTMAIGELQETGRLALDIISSDIQQAGFWGTFYEKSITPSNTQTLPPPPAECVGGPNNGSFPDGSNAPFLFIFALTSTGAGHFGCLATPNDNSDIIQIKRLEGNNTLPAAMQPNRYYFVAAHNEAQFTTSALGVLPKPNATIWPYAHNIYYVDEQTFVVNGNNLTVPVLMRRRLTTAGMRAETVMEGVENIYLNFGLDTNGDQRVDSYRNANQMQLADWAQQGVQVLTIQLNVLVRALQPDPGANIVNQSYQLGGANGRTLNFDDNFRRAVFTSTIQLRNVGANLWSI</sequence>
<keyword evidence="1" id="KW-1133">Transmembrane helix</keyword>
<dbReference type="EMBL" id="PNCG01000005">
    <property type="protein sequence ID" value="TMP87630.1"/>
    <property type="molecule type" value="Genomic_DNA"/>
</dbReference>
<dbReference type="InterPro" id="IPR032092">
    <property type="entry name" value="PilW"/>
</dbReference>
<dbReference type="Pfam" id="PF16074">
    <property type="entry name" value="PilW"/>
    <property type="match status" value="1"/>
</dbReference>
<accession>A0A5S3Z6X8</accession>
<reference evidence="2 3" key="1">
    <citation type="submission" date="2017-12" db="EMBL/GenBank/DDBJ databases">
        <authorList>
            <person name="Paulsen S."/>
            <person name="Gram L.K."/>
        </authorList>
    </citation>
    <scope>NUCLEOTIDE SEQUENCE [LARGE SCALE GENOMIC DNA]</scope>
    <source>
        <strain evidence="2 3">S2897</strain>
    </source>
</reference>
<dbReference type="STRING" id="151081.TW72_04260"/>
<proteinExistence type="predicted"/>
<name>A0A5S3Z6X8_9GAMM</name>
<dbReference type="InterPro" id="IPR012902">
    <property type="entry name" value="N_methyl_site"/>
</dbReference>
<reference evidence="3" key="2">
    <citation type="submission" date="2019-06" db="EMBL/GenBank/DDBJ databases">
        <title>Co-occurence of chitin degradation, pigmentation and bioactivity in marine Pseudoalteromonas.</title>
        <authorList>
            <person name="Sonnenschein E.C."/>
            <person name="Bech P.K."/>
        </authorList>
    </citation>
    <scope>NUCLEOTIDE SEQUENCE [LARGE SCALE GENOMIC DNA]</scope>
    <source>
        <strain evidence="3">S2897</strain>
    </source>
</reference>
<evidence type="ECO:0000256" key="1">
    <source>
        <dbReference type="SAM" id="Phobius"/>
    </source>
</evidence>
<dbReference type="GO" id="GO:0043683">
    <property type="term" value="P:type IV pilus assembly"/>
    <property type="evidence" value="ECO:0007669"/>
    <property type="project" value="InterPro"/>
</dbReference>
<protein>
    <submittedName>
        <fullName evidence="2">Pilus assembly protein PilW</fullName>
    </submittedName>
</protein>
<evidence type="ECO:0000313" key="2">
    <source>
        <dbReference type="EMBL" id="TMP87630.1"/>
    </source>
</evidence>
<dbReference type="Pfam" id="PF07963">
    <property type="entry name" value="N_methyl"/>
    <property type="match status" value="1"/>
</dbReference>
<organism evidence="2 3">
    <name type="scientific">Pseudoalteromonas ruthenica</name>
    <dbReference type="NCBI Taxonomy" id="151081"/>
    <lineage>
        <taxon>Bacteria</taxon>
        <taxon>Pseudomonadati</taxon>
        <taxon>Pseudomonadota</taxon>
        <taxon>Gammaproteobacteria</taxon>
        <taxon>Alteromonadales</taxon>
        <taxon>Pseudoalteromonadaceae</taxon>
        <taxon>Pseudoalteromonas</taxon>
    </lineage>
</organism>